<comment type="caution">
    <text evidence="2">The sequence shown here is derived from an EMBL/GenBank/DDBJ whole genome shotgun (WGS) entry which is preliminary data.</text>
</comment>
<evidence type="ECO:0000313" key="3">
    <source>
        <dbReference type="Proteomes" id="UP000054937"/>
    </source>
</evidence>
<protein>
    <submittedName>
        <fullName evidence="2">Uncharacterized protein</fullName>
    </submittedName>
</protein>
<name>A0A0V0QEK0_PSEPJ</name>
<dbReference type="EMBL" id="LDAU01000184">
    <property type="protein sequence ID" value="KRX00605.1"/>
    <property type="molecule type" value="Genomic_DNA"/>
</dbReference>
<evidence type="ECO:0000256" key="1">
    <source>
        <dbReference type="SAM" id="MobiDB-lite"/>
    </source>
</evidence>
<feature type="compositionally biased region" description="Basic and acidic residues" evidence="1">
    <location>
        <begin position="49"/>
        <end position="67"/>
    </location>
</feature>
<proteinExistence type="predicted"/>
<organism evidence="2 3">
    <name type="scientific">Pseudocohnilembus persalinus</name>
    <name type="common">Ciliate</name>
    <dbReference type="NCBI Taxonomy" id="266149"/>
    <lineage>
        <taxon>Eukaryota</taxon>
        <taxon>Sar</taxon>
        <taxon>Alveolata</taxon>
        <taxon>Ciliophora</taxon>
        <taxon>Intramacronucleata</taxon>
        <taxon>Oligohymenophorea</taxon>
        <taxon>Scuticociliatia</taxon>
        <taxon>Philasterida</taxon>
        <taxon>Pseudocohnilembidae</taxon>
        <taxon>Pseudocohnilembus</taxon>
    </lineage>
</organism>
<gene>
    <name evidence="2" type="ORF">PPERSA_12824</name>
</gene>
<feature type="region of interest" description="Disordered" evidence="1">
    <location>
        <begin position="45"/>
        <end position="67"/>
    </location>
</feature>
<evidence type="ECO:0000313" key="2">
    <source>
        <dbReference type="EMBL" id="KRX00605.1"/>
    </source>
</evidence>
<dbReference type="AlphaFoldDB" id="A0A0V0QEK0"/>
<accession>A0A0V0QEK0</accession>
<keyword evidence="3" id="KW-1185">Reference proteome</keyword>
<feature type="region of interest" description="Disordered" evidence="1">
    <location>
        <begin position="132"/>
        <end position="160"/>
    </location>
</feature>
<sequence>MFENVQAFPSNPEEAERLRKLYSKNLIDKDFTNTGQINQNQGFNFGFNNKEDKKTEEKLQNEQEPKKIQKLKENQEKTSFGFQQDNQQQQKGNFGFGFGQANFQNNGEKNNQKQQQGQFGFGQKIQQEQNLGQNNNQGFGFGQYNNKGFGFGQNQQNSQNVTNKQGFGFVQVNNDNQQKFNRNIQFGQNQNEQIEVEPQNKIQDQKDQQGGFQFIEKTLDNAEQFGKVAKQISANQNQNSQVNNAFQQIFIQQLGILENSIQTLKQLVPYLSFNGNNSEYNSALDLKNQTKENQQQIFNNQNKCDPNIEECISWKNIPIDGKDYKYPQIKSEYSQNFVQQQQKQIQTSVYFDNQSYNNIPLLYHQEEQSYRCLVERLFNQFVELYKYNNIGFTFQSLVDDKIELELEYNGEKIKNLDEEIEVKGEDKVKITIKNKSENK</sequence>
<reference evidence="2 3" key="1">
    <citation type="journal article" date="2015" name="Sci. Rep.">
        <title>Genome of the facultative scuticociliatosis pathogen Pseudocohnilembus persalinus provides insight into its virulence through horizontal gene transfer.</title>
        <authorList>
            <person name="Xiong J."/>
            <person name="Wang G."/>
            <person name="Cheng J."/>
            <person name="Tian M."/>
            <person name="Pan X."/>
            <person name="Warren A."/>
            <person name="Jiang C."/>
            <person name="Yuan D."/>
            <person name="Miao W."/>
        </authorList>
    </citation>
    <scope>NUCLEOTIDE SEQUENCE [LARGE SCALE GENOMIC DNA]</scope>
    <source>
        <strain evidence="2">36N120E</strain>
    </source>
</reference>
<feature type="region of interest" description="Disordered" evidence="1">
    <location>
        <begin position="89"/>
        <end position="117"/>
    </location>
</feature>
<dbReference type="Proteomes" id="UP000054937">
    <property type="component" value="Unassembled WGS sequence"/>
</dbReference>
<dbReference type="InParanoid" id="A0A0V0QEK0"/>